<reference evidence="4" key="2">
    <citation type="submission" date="2017-02" db="EMBL/GenBank/DDBJ databases">
        <title>Sunflower complete genome.</title>
        <authorList>
            <person name="Langlade N."/>
            <person name="Munos S."/>
        </authorList>
    </citation>
    <scope>NUCLEOTIDE SEQUENCE [LARGE SCALE GENOMIC DNA]</scope>
    <source>
        <tissue evidence="4">Leaves</tissue>
    </source>
</reference>
<gene>
    <name evidence="4" type="ORF">HannXRQ_Chr17g0547301</name>
    <name evidence="3" type="ORF">HanXRQr2_Chr17g0798351</name>
</gene>
<dbReference type="EMBL" id="CM007906">
    <property type="protein sequence ID" value="OTF86120.1"/>
    <property type="molecule type" value="Genomic_DNA"/>
</dbReference>
<evidence type="ECO:0000256" key="1">
    <source>
        <dbReference type="SAM" id="MobiDB-lite"/>
    </source>
</evidence>
<evidence type="ECO:0000313" key="4">
    <source>
        <dbReference type="EMBL" id="OTF86120.1"/>
    </source>
</evidence>
<proteinExistence type="predicted"/>
<feature type="compositionally biased region" description="Low complexity" evidence="1">
    <location>
        <begin position="18"/>
        <end position="30"/>
    </location>
</feature>
<protein>
    <submittedName>
        <fullName evidence="4">Uncharacterized protein</fullName>
    </submittedName>
</protein>
<name>A0A251RPE2_HELAN</name>
<evidence type="ECO:0000256" key="2">
    <source>
        <dbReference type="SAM" id="SignalP"/>
    </source>
</evidence>
<evidence type="ECO:0000313" key="3">
    <source>
        <dbReference type="EMBL" id="KAF5755059.1"/>
    </source>
</evidence>
<dbReference type="Proteomes" id="UP000215914">
    <property type="component" value="Chromosome 17"/>
</dbReference>
<feature type="region of interest" description="Disordered" evidence="1">
    <location>
        <begin position="18"/>
        <end position="37"/>
    </location>
</feature>
<sequence length="76" mass="8029">MAKGLIICFLLFLVSTSASGSSSGVSSFPSKQKDSVDLPSVPVCTNVGQCANYCRCPVDQQRCTNNHCYCGSNICS</sequence>
<feature type="signal peptide" evidence="2">
    <location>
        <begin position="1"/>
        <end position="20"/>
    </location>
</feature>
<dbReference type="AlphaFoldDB" id="A0A251RPE2"/>
<keyword evidence="2" id="KW-0732">Signal</keyword>
<feature type="chain" id="PRO_5041164666" evidence="2">
    <location>
        <begin position="21"/>
        <end position="76"/>
    </location>
</feature>
<reference evidence="3 5" key="1">
    <citation type="journal article" date="2017" name="Nature">
        <title>The sunflower genome provides insights into oil metabolism, flowering and Asterid evolution.</title>
        <authorList>
            <person name="Badouin H."/>
            <person name="Gouzy J."/>
            <person name="Grassa C.J."/>
            <person name="Murat F."/>
            <person name="Staton S.E."/>
            <person name="Cottret L."/>
            <person name="Lelandais-Briere C."/>
            <person name="Owens G.L."/>
            <person name="Carrere S."/>
            <person name="Mayjonade B."/>
            <person name="Legrand L."/>
            <person name="Gill N."/>
            <person name="Kane N.C."/>
            <person name="Bowers J.E."/>
            <person name="Hubner S."/>
            <person name="Bellec A."/>
            <person name="Berard A."/>
            <person name="Berges H."/>
            <person name="Blanchet N."/>
            <person name="Boniface M.C."/>
            <person name="Brunel D."/>
            <person name="Catrice O."/>
            <person name="Chaidir N."/>
            <person name="Claudel C."/>
            <person name="Donnadieu C."/>
            <person name="Faraut T."/>
            <person name="Fievet G."/>
            <person name="Helmstetter N."/>
            <person name="King M."/>
            <person name="Knapp S.J."/>
            <person name="Lai Z."/>
            <person name="Le Paslier M.C."/>
            <person name="Lippi Y."/>
            <person name="Lorenzon L."/>
            <person name="Mandel J.R."/>
            <person name="Marage G."/>
            <person name="Marchand G."/>
            <person name="Marquand E."/>
            <person name="Bret-Mestries E."/>
            <person name="Morien E."/>
            <person name="Nambeesan S."/>
            <person name="Nguyen T."/>
            <person name="Pegot-Espagnet P."/>
            <person name="Pouilly N."/>
            <person name="Raftis F."/>
            <person name="Sallet E."/>
            <person name="Schiex T."/>
            <person name="Thomas J."/>
            <person name="Vandecasteele C."/>
            <person name="Vares D."/>
            <person name="Vear F."/>
            <person name="Vautrin S."/>
            <person name="Crespi M."/>
            <person name="Mangin B."/>
            <person name="Burke J.M."/>
            <person name="Salse J."/>
            <person name="Munos S."/>
            <person name="Vincourt P."/>
            <person name="Rieseberg L.H."/>
            <person name="Langlade N.B."/>
        </authorList>
    </citation>
    <scope>NUCLEOTIDE SEQUENCE [LARGE SCALE GENOMIC DNA]</scope>
    <source>
        <strain evidence="5">cv. SF193</strain>
        <tissue evidence="3">Leaves</tissue>
    </source>
</reference>
<keyword evidence="5" id="KW-1185">Reference proteome</keyword>
<accession>A0A251RPE2</accession>
<reference evidence="3" key="3">
    <citation type="submission" date="2020-06" db="EMBL/GenBank/DDBJ databases">
        <title>Helianthus annuus Genome sequencing and assembly Release 2.</title>
        <authorList>
            <person name="Gouzy J."/>
            <person name="Langlade N."/>
            <person name="Munos S."/>
        </authorList>
    </citation>
    <scope>NUCLEOTIDE SEQUENCE</scope>
    <source>
        <tissue evidence="3">Leaves</tissue>
    </source>
</reference>
<dbReference type="EMBL" id="MNCJ02000332">
    <property type="protein sequence ID" value="KAF5755059.1"/>
    <property type="molecule type" value="Genomic_DNA"/>
</dbReference>
<dbReference type="Gramene" id="mRNA:HanXRQr2_Chr17g0798351">
    <property type="protein sequence ID" value="mRNA:HanXRQr2_Chr17g0798351"/>
    <property type="gene ID" value="HanXRQr2_Chr17g0798351"/>
</dbReference>
<evidence type="ECO:0000313" key="5">
    <source>
        <dbReference type="Proteomes" id="UP000215914"/>
    </source>
</evidence>
<dbReference type="InParanoid" id="A0A251RPE2"/>
<organism evidence="4 5">
    <name type="scientific">Helianthus annuus</name>
    <name type="common">Common sunflower</name>
    <dbReference type="NCBI Taxonomy" id="4232"/>
    <lineage>
        <taxon>Eukaryota</taxon>
        <taxon>Viridiplantae</taxon>
        <taxon>Streptophyta</taxon>
        <taxon>Embryophyta</taxon>
        <taxon>Tracheophyta</taxon>
        <taxon>Spermatophyta</taxon>
        <taxon>Magnoliopsida</taxon>
        <taxon>eudicotyledons</taxon>
        <taxon>Gunneridae</taxon>
        <taxon>Pentapetalae</taxon>
        <taxon>asterids</taxon>
        <taxon>campanulids</taxon>
        <taxon>Asterales</taxon>
        <taxon>Asteraceae</taxon>
        <taxon>Asteroideae</taxon>
        <taxon>Heliantheae alliance</taxon>
        <taxon>Heliantheae</taxon>
        <taxon>Helianthus</taxon>
    </lineage>
</organism>